<keyword evidence="1" id="KW-1133">Transmembrane helix</keyword>
<reference evidence="2" key="2">
    <citation type="submission" date="2020-09" db="EMBL/GenBank/DDBJ databases">
        <authorList>
            <person name="Sun Q."/>
            <person name="Zhou Y."/>
        </authorList>
    </citation>
    <scope>NUCLEOTIDE SEQUENCE</scope>
    <source>
        <strain evidence="2">CGMCC 1.15454</strain>
    </source>
</reference>
<feature type="transmembrane region" description="Helical" evidence="1">
    <location>
        <begin position="25"/>
        <end position="45"/>
    </location>
</feature>
<dbReference type="RefSeq" id="WP_088051475.1">
    <property type="nucleotide sequence ID" value="NZ_BMJD01000008.1"/>
</dbReference>
<organism evidence="2 3">
    <name type="scientific">Lentibacillus populi</name>
    <dbReference type="NCBI Taxonomy" id="1827502"/>
    <lineage>
        <taxon>Bacteria</taxon>
        <taxon>Bacillati</taxon>
        <taxon>Bacillota</taxon>
        <taxon>Bacilli</taxon>
        <taxon>Bacillales</taxon>
        <taxon>Bacillaceae</taxon>
        <taxon>Lentibacillus</taxon>
    </lineage>
</organism>
<accession>A0A9W5TW76</accession>
<keyword evidence="3" id="KW-1185">Reference proteome</keyword>
<keyword evidence="1" id="KW-0812">Transmembrane</keyword>
<dbReference type="Proteomes" id="UP000621492">
    <property type="component" value="Unassembled WGS sequence"/>
</dbReference>
<proteinExistence type="predicted"/>
<dbReference type="EMBL" id="BMJD01000008">
    <property type="protein sequence ID" value="GGB38175.1"/>
    <property type="molecule type" value="Genomic_DNA"/>
</dbReference>
<evidence type="ECO:0000313" key="2">
    <source>
        <dbReference type="EMBL" id="GGB38175.1"/>
    </source>
</evidence>
<keyword evidence="1" id="KW-0472">Membrane</keyword>
<evidence type="ECO:0000256" key="1">
    <source>
        <dbReference type="SAM" id="Phobius"/>
    </source>
</evidence>
<sequence length="70" mass="8082">MIFSFVVMEGKDERGQAKIGKSSQIAFIFILIGFIFQLFYIHFAAPSMEQIKRQYIFGWVLVFVVTVLVS</sequence>
<evidence type="ECO:0000313" key="3">
    <source>
        <dbReference type="Proteomes" id="UP000621492"/>
    </source>
</evidence>
<dbReference type="AlphaFoldDB" id="A0A9W5TW76"/>
<gene>
    <name evidence="2" type="ORF">GCM10011409_14560</name>
</gene>
<protein>
    <submittedName>
        <fullName evidence="2">Uncharacterized protein</fullName>
    </submittedName>
</protein>
<feature type="transmembrane region" description="Helical" evidence="1">
    <location>
        <begin position="51"/>
        <end position="69"/>
    </location>
</feature>
<comment type="caution">
    <text evidence="2">The sequence shown here is derived from an EMBL/GenBank/DDBJ whole genome shotgun (WGS) entry which is preliminary data.</text>
</comment>
<name>A0A9W5TW76_9BACI</name>
<reference evidence="2" key="1">
    <citation type="journal article" date="2014" name="Int. J. Syst. Evol. Microbiol.">
        <title>Complete genome sequence of Corynebacterium casei LMG S-19264T (=DSM 44701T), isolated from a smear-ripened cheese.</title>
        <authorList>
            <consortium name="US DOE Joint Genome Institute (JGI-PGF)"/>
            <person name="Walter F."/>
            <person name="Albersmeier A."/>
            <person name="Kalinowski J."/>
            <person name="Ruckert C."/>
        </authorList>
    </citation>
    <scope>NUCLEOTIDE SEQUENCE</scope>
    <source>
        <strain evidence="2">CGMCC 1.15454</strain>
    </source>
</reference>